<reference evidence="7" key="1">
    <citation type="submission" date="2017-10" db="EMBL/GenBank/DDBJ databases">
        <title>Rapid genome shrinkage in a self-fertile nematode reveals novel sperm competition proteins.</title>
        <authorList>
            <person name="Yin D."/>
            <person name="Schwarz E.M."/>
            <person name="Thomas C.G."/>
            <person name="Felde R.L."/>
            <person name="Korf I.F."/>
            <person name="Cutter A.D."/>
            <person name="Schartner C.M."/>
            <person name="Ralston E.J."/>
            <person name="Meyer B.J."/>
            <person name="Haag E.S."/>
        </authorList>
    </citation>
    <scope>NUCLEOTIDE SEQUENCE [LARGE SCALE GENOMIC DNA]</scope>
    <source>
        <strain evidence="7">JU1422</strain>
    </source>
</reference>
<dbReference type="InterPro" id="IPR001841">
    <property type="entry name" value="Znf_RING"/>
</dbReference>
<dbReference type="EMBL" id="PDUG01000004">
    <property type="protein sequence ID" value="PIC33982.1"/>
    <property type="molecule type" value="Genomic_DNA"/>
</dbReference>
<feature type="domain" description="RING-type" evidence="5">
    <location>
        <begin position="9"/>
        <end position="53"/>
    </location>
</feature>
<dbReference type="Proteomes" id="UP000230233">
    <property type="component" value="Chromosome IV"/>
</dbReference>
<keyword evidence="3" id="KW-0862">Zinc</keyword>
<dbReference type="Gene3D" id="3.30.40.10">
    <property type="entry name" value="Zinc/RING finger domain, C3HC4 (zinc finger)"/>
    <property type="match status" value="1"/>
</dbReference>
<dbReference type="InterPro" id="IPR017907">
    <property type="entry name" value="Znf_RING_CS"/>
</dbReference>
<dbReference type="InterPro" id="IPR013083">
    <property type="entry name" value="Znf_RING/FYVE/PHD"/>
</dbReference>
<gene>
    <name evidence="6" type="primary">Cnig_chr_IV.g13768</name>
    <name evidence="6" type="ORF">B9Z55_013768</name>
</gene>
<protein>
    <recommendedName>
        <fullName evidence="5">RING-type domain-containing protein</fullName>
    </recommendedName>
</protein>
<evidence type="ECO:0000259" key="5">
    <source>
        <dbReference type="PROSITE" id="PS50089"/>
    </source>
</evidence>
<dbReference type="AlphaFoldDB" id="A0A2G5U369"/>
<evidence type="ECO:0000256" key="1">
    <source>
        <dbReference type="ARBA" id="ARBA00022723"/>
    </source>
</evidence>
<dbReference type="SMART" id="SM00184">
    <property type="entry name" value="RING"/>
    <property type="match status" value="1"/>
</dbReference>
<dbReference type="PROSITE" id="PS50089">
    <property type="entry name" value="ZF_RING_2"/>
    <property type="match status" value="1"/>
</dbReference>
<evidence type="ECO:0000256" key="3">
    <source>
        <dbReference type="ARBA" id="ARBA00022833"/>
    </source>
</evidence>
<accession>A0A2G5U369</accession>
<evidence type="ECO:0000313" key="7">
    <source>
        <dbReference type="Proteomes" id="UP000230233"/>
    </source>
</evidence>
<evidence type="ECO:0000256" key="2">
    <source>
        <dbReference type="ARBA" id="ARBA00022771"/>
    </source>
</evidence>
<dbReference type="PROSITE" id="PS00518">
    <property type="entry name" value="ZF_RING_1"/>
    <property type="match status" value="1"/>
</dbReference>
<sequence length="91" mass="10745">MFRLVSVECYGCRYKGKPNTYYDDNTKRPVFNQCGHSLCTECAEVFHNCPICDKEIKTIENFTARSLLDDYKRDAMRIFKNWWNATVGFLN</sequence>
<name>A0A2G5U369_9PELO</name>
<comment type="caution">
    <text evidence="6">The sequence shown here is derived from an EMBL/GenBank/DDBJ whole genome shotgun (WGS) entry which is preliminary data.</text>
</comment>
<keyword evidence="1" id="KW-0479">Metal-binding</keyword>
<keyword evidence="2 4" id="KW-0863">Zinc-finger</keyword>
<proteinExistence type="predicted"/>
<evidence type="ECO:0000256" key="4">
    <source>
        <dbReference type="PROSITE-ProRule" id="PRU00175"/>
    </source>
</evidence>
<keyword evidence="7" id="KW-1185">Reference proteome</keyword>
<evidence type="ECO:0000313" key="6">
    <source>
        <dbReference type="EMBL" id="PIC33982.1"/>
    </source>
</evidence>
<dbReference type="GO" id="GO:0008270">
    <property type="term" value="F:zinc ion binding"/>
    <property type="evidence" value="ECO:0007669"/>
    <property type="project" value="UniProtKB-KW"/>
</dbReference>
<dbReference type="Pfam" id="PF13920">
    <property type="entry name" value="zf-C3HC4_3"/>
    <property type="match status" value="1"/>
</dbReference>
<dbReference type="SUPFAM" id="SSF57850">
    <property type="entry name" value="RING/U-box"/>
    <property type="match status" value="1"/>
</dbReference>
<organism evidence="6 7">
    <name type="scientific">Caenorhabditis nigoni</name>
    <dbReference type="NCBI Taxonomy" id="1611254"/>
    <lineage>
        <taxon>Eukaryota</taxon>
        <taxon>Metazoa</taxon>
        <taxon>Ecdysozoa</taxon>
        <taxon>Nematoda</taxon>
        <taxon>Chromadorea</taxon>
        <taxon>Rhabditida</taxon>
        <taxon>Rhabditina</taxon>
        <taxon>Rhabditomorpha</taxon>
        <taxon>Rhabditoidea</taxon>
        <taxon>Rhabditidae</taxon>
        <taxon>Peloderinae</taxon>
        <taxon>Caenorhabditis</taxon>
    </lineage>
</organism>